<keyword evidence="4" id="KW-0227">DNA damage</keyword>
<keyword evidence="5 15" id="KW-0378">Hydrolase</keyword>
<dbReference type="Proteomes" id="UP001277761">
    <property type="component" value="Unassembled WGS sequence"/>
</dbReference>
<comment type="catalytic activity">
    <reaction evidence="14">
        <text>ATP + H2O = ADP + phosphate + H(+)</text>
        <dbReference type="Rhea" id="RHEA:13065"/>
        <dbReference type="ChEBI" id="CHEBI:15377"/>
        <dbReference type="ChEBI" id="CHEBI:15378"/>
        <dbReference type="ChEBI" id="CHEBI:30616"/>
        <dbReference type="ChEBI" id="CHEBI:43474"/>
        <dbReference type="ChEBI" id="CHEBI:456216"/>
        <dbReference type="EC" id="5.6.2.4"/>
    </reaction>
</comment>
<organism evidence="18 19">
    <name type="scientific">Patulibacter brassicae</name>
    <dbReference type="NCBI Taxonomy" id="1705717"/>
    <lineage>
        <taxon>Bacteria</taxon>
        <taxon>Bacillati</taxon>
        <taxon>Actinomycetota</taxon>
        <taxon>Thermoleophilia</taxon>
        <taxon>Solirubrobacterales</taxon>
        <taxon>Patulibacteraceae</taxon>
        <taxon>Patulibacter</taxon>
    </lineage>
</organism>
<evidence type="ECO:0000256" key="5">
    <source>
        <dbReference type="ARBA" id="ARBA00022801"/>
    </source>
</evidence>
<sequence length="1050" mass="113266">MAEPLHGLSDAQAGAATLDAAPDAGPVLVRGAAGTGKSTVLAARAAWLATAADVAPERIALLVATPARAARARRRLVERLGPAASDVVVTTLPDLCHRLLRSAPGGGDPFVVPLSRTERVALLLQHRDRLVLRHHDGGPGSRGHVALLSAAVGRIDRLKESLVDGGTHRRWALALPDTDPRAPREREFSVLWELHDRLLAERGLVDHGELLLRAGGEGAPADGLRHLLVDDVQDLPAAGMRVLEALLTQGVALTAAGDDDQAVRALHDQASRNLRRLAAHPRLRSVALERSWRSPERLLRAAEAVVAPLGDRLARRWHAPSGGELRCWRATTERAQAQEAASAIERLLRDGTPAERIAVLVGSVRREGGPVVAALEERAIPARLGGAATFLERVEVRDVLAWLRLLLDPADAPAIGRALARPPVELRSVDLARALQLARRRRGDLVAGLADAEGSAALPPEARDRVVAFLRLHRAAQGALDVLPADQFVHRLIERLGLRRQQLFGAGGDVVARLRDLARVGELAERHGRIAPRASARDFARWMVLLAEAGGDAESKVEAAPFGAAVDADAADAPAGAIRVLPLVAAAELELDHVLVLGLQASRVTAGGARLVDPLPTELVPAGDGDPAAAARDEARRRLHVAMTRARHGVVLAYPEQAPTGAAREPAPALEDARRGADVAWEEHDEQLFGPDDALHQSFVVLRDALLRDVATIGARLGDLRMDTDLDVAHGVTRYLELLKVAALINRPEGQDVAGAMPAIDAAIRQAATAQQKEVLATSGLDDELLRDAGQAADRAAGRRGEPSLEPFLPLRGDGVVLSAGDLFTYRACPLRYKLGRVLRIPTPQTIPQRFGIVVHQVLERWHGQGGTELAELGALLQAAWPRSGLVGIPEEQRLWARAQDAMARYHARTAQEDSNPIWLERGFEFRLGAHTLRGRVDRVDRHPDGAYELVDYKTGRPRTPEELRRDVQLQLYAVAAQDAWGLEPPRQSYHYVLDDEKVPLEADGAERDQITAVVEEVAAGVLRQDFEPTPSYEACSMCDYRLTCPAAET</sequence>
<reference evidence="18 19" key="1">
    <citation type="submission" date="2023-11" db="EMBL/GenBank/DDBJ databases">
        <authorList>
            <person name="Xu M."/>
            <person name="Jiang T."/>
        </authorList>
    </citation>
    <scope>NUCLEOTIDE SEQUENCE [LARGE SCALE GENOMIC DNA]</scope>
    <source>
        <strain evidence="18 19">SD</strain>
    </source>
</reference>
<evidence type="ECO:0000256" key="6">
    <source>
        <dbReference type="ARBA" id="ARBA00022806"/>
    </source>
</evidence>
<keyword evidence="8 15" id="KW-0067">ATP-binding</keyword>
<dbReference type="Pfam" id="PF00580">
    <property type="entry name" value="UvrD-helicase"/>
    <property type="match status" value="1"/>
</dbReference>
<dbReference type="RefSeq" id="WP_319954873.1">
    <property type="nucleotide sequence ID" value="NZ_JAXAVX010000007.1"/>
</dbReference>
<evidence type="ECO:0000256" key="10">
    <source>
        <dbReference type="ARBA" id="ARBA00023204"/>
    </source>
</evidence>
<dbReference type="SUPFAM" id="SSF52540">
    <property type="entry name" value="P-loop containing nucleoside triphosphate hydrolases"/>
    <property type="match status" value="1"/>
</dbReference>
<dbReference type="PROSITE" id="PS51217">
    <property type="entry name" value="UVRD_HELICASE_CTER"/>
    <property type="match status" value="1"/>
</dbReference>
<dbReference type="PROSITE" id="PS51198">
    <property type="entry name" value="UVRD_HELICASE_ATP_BIND"/>
    <property type="match status" value="1"/>
</dbReference>
<name>A0ABU4VMY0_9ACTN</name>
<dbReference type="PANTHER" id="PTHR11070">
    <property type="entry name" value="UVRD / RECB / PCRA DNA HELICASE FAMILY MEMBER"/>
    <property type="match status" value="1"/>
</dbReference>
<dbReference type="GO" id="GO:0004386">
    <property type="term" value="F:helicase activity"/>
    <property type="evidence" value="ECO:0007669"/>
    <property type="project" value="UniProtKB-KW"/>
</dbReference>
<evidence type="ECO:0000259" key="16">
    <source>
        <dbReference type="PROSITE" id="PS51198"/>
    </source>
</evidence>
<evidence type="ECO:0000256" key="11">
    <source>
        <dbReference type="ARBA" id="ARBA00023235"/>
    </source>
</evidence>
<dbReference type="Gene3D" id="3.40.50.300">
    <property type="entry name" value="P-loop containing nucleotide triphosphate hydrolases"/>
    <property type="match status" value="3"/>
</dbReference>
<protein>
    <recommendedName>
        <fullName evidence="13">DNA 3'-5' helicase</fullName>
        <ecNumber evidence="13">5.6.2.4</ecNumber>
    </recommendedName>
</protein>
<dbReference type="InterPro" id="IPR038726">
    <property type="entry name" value="PDDEXK_AddAB-type"/>
</dbReference>
<evidence type="ECO:0000256" key="8">
    <source>
        <dbReference type="ARBA" id="ARBA00022840"/>
    </source>
</evidence>
<feature type="domain" description="UvrD-like helicase ATP-binding" evidence="16">
    <location>
        <begin position="10"/>
        <end position="295"/>
    </location>
</feature>
<keyword evidence="2" id="KW-0540">Nuclease</keyword>
<dbReference type="InterPro" id="IPR014017">
    <property type="entry name" value="DNA_helicase_UvrD-like_C"/>
</dbReference>
<evidence type="ECO:0000256" key="13">
    <source>
        <dbReference type="ARBA" id="ARBA00034808"/>
    </source>
</evidence>
<evidence type="ECO:0000256" key="15">
    <source>
        <dbReference type="PROSITE-ProRule" id="PRU00560"/>
    </source>
</evidence>
<dbReference type="EMBL" id="JAXAVX010000007">
    <property type="protein sequence ID" value="MDX8152717.1"/>
    <property type="molecule type" value="Genomic_DNA"/>
</dbReference>
<dbReference type="InterPro" id="IPR014016">
    <property type="entry name" value="UvrD-like_ATP-bd"/>
</dbReference>
<comment type="caution">
    <text evidence="18">The sequence shown here is derived from an EMBL/GenBank/DDBJ whole genome shotgun (WGS) entry which is preliminary data.</text>
</comment>
<dbReference type="Pfam" id="PF12705">
    <property type="entry name" value="PDDEXK_1"/>
    <property type="match status" value="1"/>
</dbReference>
<keyword evidence="7" id="KW-0269">Exonuclease</keyword>
<comment type="similarity">
    <text evidence="1">Belongs to the helicase family. UvrD subfamily.</text>
</comment>
<evidence type="ECO:0000256" key="1">
    <source>
        <dbReference type="ARBA" id="ARBA00009922"/>
    </source>
</evidence>
<evidence type="ECO:0000256" key="12">
    <source>
        <dbReference type="ARBA" id="ARBA00034617"/>
    </source>
</evidence>
<feature type="domain" description="UvrD-like helicase C-terminal" evidence="17">
    <location>
        <begin position="296"/>
        <end position="550"/>
    </location>
</feature>
<dbReference type="PANTHER" id="PTHR11070:SF2">
    <property type="entry name" value="ATP-DEPENDENT DNA HELICASE SRS2"/>
    <property type="match status" value="1"/>
</dbReference>
<dbReference type="EC" id="5.6.2.4" evidence="13"/>
<evidence type="ECO:0000313" key="18">
    <source>
        <dbReference type="EMBL" id="MDX8152717.1"/>
    </source>
</evidence>
<dbReference type="GO" id="GO:0016787">
    <property type="term" value="F:hydrolase activity"/>
    <property type="evidence" value="ECO:0007669"/>
    <property type="project" value="UniProtKB-KW"/>
</dbReference>
<feature type="binding site" evidence="15">
    <location>
        <begin position="31"/>
        <end position="38"/>
    </location>
    <ligand>
        <name>ATP</name>
        <dbReference type="ChEBI" id="CHEBI:30616"/>
    </ligand>
</feature>
<dbReference type="InterPro" id="IPR027417">
    <property type="entry name" value="P-loop_NTPase"/>
</dbReference>
<proteinExistence type="inferred from homology"/>
<dbReference type="Gene3D" id="3.90.320.10">
    <property type="match status" value="1"/>
</dbReference>
<dbReference type="Gene3D" id="1.10.10.160">
    <property type="match status" value="1"/>
</dbReference>
<keyword evidence="19" id="KW-1185">Reference proteome</keyword>
<dbReference type="Gene3D" id="1.10.486.10">
    <property type="entry name" value="PCRA, domain 4"/>
    <property type="match status" value="1"/>
</dbReference>
<keyword evidence="10" id="KW-0234">DNA repair</keyword>
<comment type="catalytic activity">
    <reaction evidence="12">
        <text>Couples ATP hydrolysis with the unwinding of duplex DNA by translocating in the 3'-5' direction.</text>
        <dbReference type="EC" id="5.6.2.4"/>
    </reaction>
</comment>
<evidence type="ECO:0000256" key="9">
    <source>
        <dbReference type="ARBA" id="ARBA00023125"/>
    </source>
</evidence>
<dbReference type="SUPFAM" id="SSF52980">
    <property type="entry name" value="Restriction endonuclease-like"/>
    <property type="match status" value="1"/>
</dbReference>
<evidence type="ECO:0000256" key="2">
    <source>
        <dbReference type="ARBA" id="ARBA00022722"/>
    </source>
</evidence>
<dbReference type="InterPro" id="IPR013986">
    <property type="entry name" value="DExx_box_DNA_helicase_dom_sf"/>
</dbReference>
<gene>
    <name evidence="18" type="ORF">SK069_14010</name>
</gene>
<evidence type="ECO:0000256" key="4">
    <source>
        <dbReference type="ARBA" id="ARBA00022763"/>
    </source>
</evidence>
<keyword evidence="9" id="KW-0238">DNA-binding</keyword>
<dbReference type="InterPro" id="IPR000212">
    <property type="entry name" value="DNA_helicase_UvrD/REP"/>
</dbReference>
<keyword evidence="3 15" id="KW-0547">Nucleotide-binding</keyword>
<accession>A0ABU4VMY0</accession>
<dbReference type="InterPro" id="IPR011604">
    <property type="entry name" value="PDDEXK-like_dom_sf"/>
</dbReference>
<evidence type="ECO:0000313" key="19">
    <source>
        <dbReference type="Proteomes" id="UP001277761"/>
    </source>
</evidence>
<evidence type="ECO:0000259" key="17">
    <source>
        <dbReference type="PROSITE" id="PS51217"/>
    </source>
</evidence>
<keyword evidence="6 15" id="KW-0347">Helicase</keyword>
<evidence type="ECO:0000256" key="7">
    <source>
        <dbReference type="ARBA" id="ARBA00022839"/>
    </source>
</evidence>
<dbReference type="Pfam" id="PF13361">
    <property type="entry name" value="UvrD_C"/>
    <property type="match status" value="1"/>
</dbReference>
<evidence type="ECO:0000256" key="14">
    <source>
        <dbReference type="ARBA" id="ARBA00048988"/>
    </source>
</evidence>
<evidence type="ECO:0000256" key="3">
    <source>
        <dbReference type="ARBA" id="ARBA00022741"/>
    </source>
</evidence>
<keyword evidence="11" id="KW-0413">Isomerase</keyword>
<dbReference type="InterPro" id="IPR011335">
    <property type="entry name" value="Restrct_endonuc-II-like"/>
</dbReference>